<evidence type="ECO:0000259" key="6">
    <source>
        <dbReference type="Pfam" id="PF04085"/>
    </source>
</evidence>
<sequence length="306" mass="33647">MFSFGKRSVVIVLILFIVIAVVGWAWRQRDSLPFVTKPLQMIAAPFEYGASRIMGSLSSGIHIVDISLKNRIEWEALEKENAELKKRSVDYDELTAENSRLRGLLDFRQSHLQYKLLPGSVISRDYGTWSNTLIIDVGSNEGVAKDMPVINPNGVVGFISDVYPHSARVQLLTDPRTSVGAIVQRPESRVSSVVRGNGNIPTEPQFVNIAKDADILEGDTLVTSGFGSIYPKGLYIGTIISIHQNDNDFVKYAVIRPSVDFSKIEEVFVILKSADTGSYDKPGVAPKLVPQTNRDKVEGIKGAAAL</sequence>
<dbReference type="PANTHER" id="PTHR34138:SF1">
    <property type="entry name" value="CELL SHAPE-DETERMINING PROTEIN MREC"/>
    <property type="match status" value="1"/>
</dbReference>
<dbReference type="AlphaFoldDB" id="A0A0J6ZSB7"/>
<dbReference type="InterPro" id="IPR042177">
    <property type="entry name" value="Cell/Rod_1"/>
</dbReference>
<dbReference type="GO" id="GO:0008360">
    <property type="term" value="P:regulation of cell shape"/>
    <property type="evidence" value="ECO:0007669"/>
    <property type="project" value="UniProtKB-KW"/>
</dbReference>
<dbReference type="PATRIC" id="fig|1122219.3.peg.57"/>
<evidence type="ECO:0000256" key="3">
    <source>
        <dbReference type="ARBA" id="ARBA00022960"/>
    </source>
</evidence>
<organism evidence="7 8">
    <name type="scientific">Megasphaera cerevisiae DSM 20462</name>
    <dbReference type="NCBI Taxonomy" id="1122219"/>
    <lineage>
        <taxon>Bacteria</taxon>
        <taxon>Bacillati</taxon>
        <taxon>Bacillota</taxon>
        <taxon>Negativicutes</taxon>
        <taxon>Veillonellales</taxon>
        <taxon>Veillonellaceae</taxon>
        <taxon>Megasphaera</taxon>
    </lineage>
</organism>
<dbReference type="EMBL" id="LEKT01000001">
    <property type="protein sequence ID" value="KMO87856.1"/>
    <property type="molecule type" value="Genomic_DNA"/>
</dbReference>
<dbReference type="NCBIfam" id="TIGR00219">
    <property type="entry name" value="mreC"/>
    <property type="match status" value="1"/>
</dbReference>
<gene>
    <name evidence="7" type="ORF">AB840_00265</name>
</gene>
<dbReference type="Gene3D" id="2.40.10.340">
    <property type="entry name" value="Rod shape-determining protein MreC, domain 1"/>
    <property type="match status" value="1"/>
</dbReference>
<reference evidence="7 8" key="1">
    <citation type="submission" date="2015-06" db="EMBL/GenBank/DDBJ databases">
        <title>Draft genome sequence of beer spoilage bacterium Megasphaera cerevisiae type strain 20462.</title>
        <authorList>
            <person name="Kutumbaka K."/>
            <person name="Pasmowitz J."/>
            <person name="Mategko J."/>
            <person name="Reyes D."/>
            <person name="Friedrich A."/>
            <person name="Han S."/>
            <person name="Martens-Habbena W."/>
            <person name="Neal-McKinney J."/>
            <person name="Janagama H.K."/>
            <person name="Nadala C."/>
            <person name="Samadpour M."/>
        </authorList>
    </citation>
    <scope>NUCLEOTIDE SEQUENCE [LARGE SCALE GENOMIC DNA]</scope>
    <source>
        <strain evidence="7 8">DSM 20462</strain>
    </source>
</reference>
<accession>A0A0J6ZSB7</accession>
<evidence type="ECO:0000256" key="5">
    <source>
        <dbReference type="PIRNR" id="PIRNR038471"/>
    </source>
</evidence>
<comment type="similarity">
    <text evidence="1 5">Belongs to the MreC family.</text>
</comment>
<keyword evidence="3 5" id="KW-0133">Cell shape</keyword>
<dbReference type="STRING" id="39029.BSR42_02625"/>
<evidence type="ECO:0000256" key="4">
    <source>
        <dbReference type="ARBA" id="ARBA00032089"/>
    </source>
</evidence>
<dbReference type="OrthoDB" id="9792313at2"/>
<name>A0A0J6ZSB7_9FIRM</name>
<dbReference type="RefSeq" id="WP_048512815.1">
    <property type="nucleotide sequence ID" value="NZ_FUXD01000003.1"/>
</dbReference>
<comment type="caution">
    <text evidence="7">The sequence shown here is derived from an EMBL/GenBank/DDBJ whole genome shotgun (WGS) entry which is preliminary data.</text>
</comment>
<feature type="domain" description="Rod shape-determining protein MreC beta-barrel core" evidence="6">
    <location>
        <begin position="121"/>
        <end position="270"/>
    </location>
</feature>
<evidence type="ECO:0000313" key="8">
    <source>
        <dbReference type="Proteomes" id="UP000036503"/>
    </source>
</evidence>
<dbReference type="PIRSF" id="PIRSF038471">
    <property type="entry name" value="MreC"/>
    <property type="match status" value="1"/>
</dbReference>
<dbReference type="InParanoid" id="A0A0J6ZSB7"/>
<proteinExistence type="inferred from homology"/>
<evidence type="ECO:0000313" key="7">
    <source>
        <dbReference type="EMBL" id="KMO87856.1"/>
    </source>
</evidence>
<protein>
    <recommendedName>
        <fullName evidence="2 5">Cell shape-determining protein MreC</fullName>
    </recommendedName>
    <alternativeName>
        <fullName evidence="4 5">Cell shape protein MreC</fullName>
    </alternativeName>
</protein>
<evidence type="ECO:0000256" key="2">
    <source>
        <dbReference type="ARBA" id="ARBA00013855"/>
    </source>
</evidence>
<dbReference type="InterPro" id="IPR055342">
    <property type="entry name" value="MreC_beta-barrel_core"/>
</dbReference>
<dbReference type="InterPro" id="IPR007221">
    <property type="entry name" value="MreC"/>
</dbReference>
<dbReference type="Gene3D" id="2.40.10.350">
    <property type="entry name" value="Rod shape-determining protein MreC, domain 2"/>
    <property type="match status" value="1"/>
</dbReference>
<keyword evidence="8" id="KW-1185">Reference proteome</keyword>
<dbReference type="Proteomes" id="UP000036503">
    <property type="component" value="Unassembled WGS sequence"/>
</dbReference>
<dbReference type="Pfam" id="PF04085">
    <property type="entry name" value="MreC"/>
    <property type="match status" value="1"/>
</dbReference>
<dbReference type="InterPro" id="IPR042175">
    <property type="entry name" value="Cell/Rod_MreC_2"/>
</dbReference>
<dbReference type="GO" id="GO:0005886">
    <property type="term" value="C:plasma membrane"/>
    <property type="evidence" value="ECO:0007669"/>
    <property type="project" value="TreeGrafter"/>
</dbReference>
<comment type="function">
    <text evidence="5">Involved in formation and maintenance of cell shape.</text>
</comment>
<dbReference type="FunCoup" id="A0A0J6ZSB7">
    <property type="interactions" value="256"/>
</dbReference>
<dbReference type="PANTHER" id="PTHR34138">
    <property type="entry name" value="CELL SHAPE-DETERMINING PROTEIN MREC"/>
    <property type="match status" value="1"/>
</dbReference>
<evidence type="ECO:0000256" key="1">
    <source>
        <dbReference type="ARBA" id="ARBA00009369"/>
    </source>
</evidence>